<protein>
    <submittedName>
        <fullName evidence="1">Uncharacterized protein</fullName>
    </submittedName>
</protein>
<dbReference type="EMBL" id="BMOM01000035">
    <property type="protein sequence ID" value="GGM19353.1"/>
    <property type="molecule type" value="Genomic_DNA"/>
</dbReference>
<reference evidence="2" key="1">
    <citation type="journal article" date="2019" name="Int. J. Syst. Evol. Microbiol.">
        <title>The Global Catalogue of Microorganisms (GCM) 10K type strain sequencing project: providing services to taxonomists for standard genome sequencing and annotation.</title>
        <authorList>
            <consortium name="The Broad Institute Genomics Platform"/>
            <consortium name="The Broad Institute Genome Sequencing Center for Infectious Disease"/>
            <person name="Wu L."/>
            <person name="Ma J."/>
        </authorList>
    </citation>
    <scope>NUCLEOTIDE SEQUENCE [LARGE SCALE GENOMIC DNA]</scope>
    <source>
        <strain evidence="2">JCM 15443</strain>
    </source>
</reference>
<proteinExistence type="predicted"/>
<dbReference type="Pfam" id="PF20001">
    <property type="entry name" value="DUF6428"/>
    <property type="match status" value="1"/>
</dbReference>
<organism evidence="1 2">
    <name type="scientific">Deinococcus aerophilus</name>
    <dbReference type="NCBI Taxonomy" id="522488"/>
    <lineage>
        <taxon>Bacteria</taxon>
        <taxon>Thermotogati</taxon>
        <taxon>Deinococcota</taxon>
        <taxon>Deinococci</taxon>
        <taxon>Deinococcales</taxon>
        <taxon>Deinococcaceae</taxon>
        <taxon>Deinococcus</taxon>
    </lineage>
</organism>
<comment type="caution">
    <text evidence="1">The sequence shown here is derived from an EMBL/GenBank/DDBJ whole genome shotgun (WGS) entry which is preliminary data.</text>
</comment>
<name>A0ABQ2GZG7_9DEIO</name>
<dbReference type="Proteomes" id="UP000661918">
    <property type="component" value="Unassembled WGS sequence"/>
</dbReference>
<dbReference type="RefSeq" id="WP_188905095.1">
    <property type="nucleotide sequence ID" value="NZ_BMOM01000035.1"/>
</dbReference>
<gene>
    <name evidence="1" type="ORF">GCM10010841_29250</name>
</gene>
<evidence type="ECO:0000313" key="2">
    <source>
        <dbReference type="Proteomes" id="UP000661918"/>
    </source>
</evidence>
<sequence length="191" mass="20335">MTQTAPLIPGLNEATSTGVLIDALRAPAQRPLEFHLNGQQLVGAGYHVTEVKAVSIEAMDCGGKAAAWRETVIQLMDGTAEEAQAGFMTNRKFLAIYDRVTRHIPVRPEAEVRFEYGNAEAAALQYHVSHLEVQPQRLIVHLRLPGVQCKASAACGLPADAGKDAADQGCVPDSGCCAPAVTAPAEPIRLQ</sequence>
<dbReference type="InterPro" id="IPR045534">
    <property type="entry name" value="DUF6428"/>
</dbReference>
<accession>A0ABQ2GZG7</accession>
<evidence type="ECO:0000313" key="1">
    <source>
        <dbReference type="EMBL" id="GGM19353.1"/>
    </source>
</evidence>
<keyword evidence="2" id="KW-1185">Reference proteome</keyword>